<keyword evidence="2" id="KW-1185">Reference proteome</keyword>
<protein>
    <submittedName>
        <fullName evidence="1">Uncharacterized protein</fullName>
    </submittedName>
</protein>
<accession>A0AAE0ZK27</accession>
<evidence type="ECO:0000313" key="2">
    <source>
        <dbReference type="Proteomes" id="UP001283361"/>
    </source>
</evidence>
<reference evidence="1" key="1">
    <citation type="journal article" date="2023" name="G3 (Bethesda)">
        <title>A reference genome for the long-term kleptoplast-retaining sea slug Elysia crispata morphotype clarki.</title>
        <authorList>
            <person name="Eastman K.E."/>
            <person name="Pendleton A.L."/>
            <person name="Shaikh M.A."/>
            <person name="Suttiyut T."/>
            <person name="Ogas R."/>
            <person name="Tomko P."/>
            <person name="Gavelis G."/>
            <person name="Widhalm J.R."/>
            <person name="Wisecaver J.H."/>
        </authorList>
    </citation>
    <scope>NUCLEOTIDE SEQUENCE</scope>
    <source>
        <strain evidence="1">ECLA1</strain>
    </source>
</reference>
<proteinExistence type="predicted"/>
<dbReference type="Proteomes" id="UP001283361">
    <property type="component" value="Unassembled WGS sequence"/>
</dbReference>
<organism evidence="1 2">
    <name type="scientific">Elysia crispata</name>
    <name type="common">lettuce slug</name>
    <dbReference type="NCBI Taxonomy" id="231223"/>
    <lineage>
        <taxon>Eukaryota</taxon>
        <taxon>Metazoa</taxon>
        <taxon>Spiralia</taxon>
        <taxon>Lophotrochozoa</taxon>
        <taxon>Mollusca</taxon>
        <taxon>Gastropoda</taxon>
        <taxon>Heterobranchia</taxon>
        <taxon>Euthyneura</taxon>
        <taxon>Panpulmonata</taxon>
        <taxon>Sacoglossa</taxon>
        <taxon>Placobranchoidea</taxon>
        <taxon>Plakobranchidae</taxon>
        <taxon>Elysia</taxon>
    </lineage>
</organism>
<name>A0AAE0ZK27_9GAST</name>
<comment type="caution">
    <text evidence="1">The sequence shown here is derived from an EMBL/GenBank/DDBJ whole genome shotgun (WGS) entry which is preliminary data.</text>
</comment>
<evidence type="ECO:0000313" key="1">
    <source>
        <dbReference type="EMBL" id="KAK3770780.1"/>
    </source>
</evidence>
<sequence length="269" mass="30249">MVGEGQVLSQMQTAEVVLNSSNCTFNSDDTSRDHKKIVGTQLSLDSGEKELVESTGEPLGRDKSDVFSRFFADNETVTTRVIRTACDVLGPCGDQKNGCHSDWITFCPNSKIPNFKEDPPGLMDPSFYSVFDEGVDFHCPEMTAVTEFLNESNVNIISNKDQDDLQLQCLRITLLTTGKGRRPALPPLTMNNQLLYQIYLLKIEGHRPASEVEFTRLFPNSDYPADRFNRRVDKVAEKASTLSETELKEFSEKRVDFDFLTPALLISME</sequence>
<dbReference type="AlphaFoldDB" id="A0AAE0ZK27"/>
<gene>
    <name evidence="1" type="ORF">RRG08_036382</name>
</gene>
<dbReference type="EMBL" id="JAWDGP010003786">
    <property type="protein sequence ID" value="KAK3770780.1"/>
    <property type="molecule type" value="Genomic_DNA"/>
</dbReference>